<evidence type="ECO:0000313" key="6">
    <source>
        <dbReference type="EMBL" id="TDG15189.1"/>
    </source>
</evidence>
<gene>
    <name evidence="6" type="ORF">E2F43_02850</name>
</gene>
<accession>A0A4R5LUU7</accession>
<evidence type="ECO:0000313" key="7">
    <source>
        <dbReference type="Proteomes" id="UP000295554"/>
    </source>
</evidence>
<evidence type="ECO:0000259" key="5">
    <source>
        <dbReference type="Pfam" id="PF05726"/>
    </source>
</evidence>
<dbReference type="GO" id="GO:0046872">
    <property type="term" value="F:metal ion binding"/>
    <property type="evidence" value="ECO:0007669"/>
    <property type="project" value="UniProtKB-KW"/>
</dbReference>
<dbReference type="RefSeq" id="WP_133209351.1">
    <property type="nucleotide sequence ID" value="NZ_SMSE01000001.1"/>
</dbReference>
<dbReference type="CDD" id="cd02247">
    <property type="entry name" value="cupin_pirin_C"/>
    <property type="match status" value="1"/>
</dbReference>
<dbReference type="Pfam" id="PF02678">
    <property type="entry name" value="Pirin"/>
    <property type="match status" value="1"/>
</dbReference>
<sequence>MSNRKLAQVVNARPSSDGDGVKIKRIAGRDAMRIMNPFLLMDEIRSEEGADYIGGFPSHPHRGFETITYMLDGAMRHRDHMGNEGVIASGDVQWMTAGRGVIHSEMPEQEDGLLHGFQLWLNLPAAQKMQPAAYQEITREQIPVIELDGGGSVKLIAGEFGGETGPVVSGSTEASYLDITLQGKASVEIPVARQHNVMVLVFDGATTDLGAGQLGVYRDGDRVALTAADPGARILLLAGAPIDEPISHYGPFVMNTPEEIEQAIRDYNAGRLVA</sequence>
<feature type="binding site" evidence="2">
    <location>
        <position position="103"/>
    </location>
    <ligand>
        <name>Fe cation</name>
        <dbReference type="ChEBI" id="CHEBI:24875"/>
    </ligand>
</feature>
<comment type="caution">
    <text evidence="6">The sequence shown here is derived from an EMBL/GenBank/DDBJ whole genome shotgun (WGS) entry which is preliminary data.</text>
</comment>
<dbReference type="PIRSF" id="PIRSF006232">
    <property type="entry name" value="Pirin"/>
    <property type="match status" value="1"/>
</dbReference>
<dbReference type="AlphaFoldDB" id="A0A4R5LUU7"/>
<evidence type="ECO:0000256" key="1">
    <source>
        <dbReference type="ARBA" id="ARBA00008416"/>
    </source>
</evidence>
<evidence type="ECO:0000256" key="2">
    <source>
        <dbReference type="PIRSR" id="PIRSR006232-1"/>
    </source>
</evidence>
<dbReference type="PANTHER" id="PTHR13903:SF8">
    <property type="entry name" value="PIRIN"/>
    <property type="match status" value="1"/>
</dbReference>
<comment type="similarity">
    <text evidence="1 3">Belongs to the pirin family.</text>
</comment>
<dbReference type="OrthoDB" id="9780903at2"/>
<dbReference type="SUPFAM" id="SSF51182">
    <property type="entry name" value="RmlC-like cupins"/>
    <property type="match status" value="1"/>
</dbReference>
<proteinExistence type="inferred from homology"/>
<feature type="domain" description="Pirin C-terminal" evidence="5">
    <location>
        <begin position="176"/>
        <end position="272"/>
    </location>
</feature>
<dbReference type="Proteomes" id="UP000295554">
    <property type="component" value="Unassembled WGS sequence"/>
</dbReference>
<comment type="cofactor">
    <cofactor evidence="2">
        <name>Fe cation</name>
        <dbReference type="ChEBI" id="CHEBI:24875"/>
    </cofactor>
    <text evidence="2">Binds 1 Fe cation per subunit.</text>
</comment>
<dbReference type="InterPro" id="IPR011051">
    <property type="entry name" value="RmlC_Cupin_sf"/>
</dbReference>
<dbReference type="PANTHER" id="PTHR13903">
    <property type="entry name" value="PIRIN-RELATED"/>
    <property type="match status" value="1"/>
</dbReference>
<dbReference type="Gene3D" id="2.60.120.10">
    <property type="entry name" value="Jelly Rolls"/>
    <property type="match status" value="2"/>
</dbReference>
<evidence type="ECO:0000256" key="3">
    <source>
        <dbReference type="RuleBase" id="RU003457"/>
    </source>
</evidence>
<keyword evidence="7" id="KW-1185">Reference proteome</keyword>
<keyword evidence="2" id="KW-0479">Metal-binding</keyword>
<dbReference type="InterPro" id="IPR014710">
    <property type="entry name" value="RmlC-like_jellyroll"/>
</dbReference>
<feature type="binding site" evidence="2">
    <location>
        <position position="61"/>
    </location>
    <ligand>
        <name>Fe cation</name>
        <dbReference type="ChEBI" id="CHEBI:24875"/>
    </ligand>
</feature>
<name>A0A4R5LUU7_9GAMM</name>
<dbReference type="InterPro" id="IPR003829">
    <property type="entry name" value="Pirin_N_dom"/>
</dbReference>
<evidence type="ECO:0000259" key="4">
    <source>
        <dbReference type="Pfam" id="PF02678"/>
    </source>
</evidence>
<dbReference type="InterPro" id="IPR012093">
    <property type="entry name" value="Pirin"/>
</dbReference>
<organism evidence="6 7">
    <name type="scientific">Seongchinamella unica</name>
    <dbReference type="NCBI Taxonomy" id="2547392"/>
    <lineage>
        <taxon>Bacteria</taxon>
        <taxon>Pseudomonadati</taxon>
        <taxon>Pseudomonadota</taxon>
        <taxon>Gammaproteobacteria</taxon>
        <taxon>Cellvibrionales</taxon>
        <taxon>Halieaceae</taxon>
        <taxon>Seongchinamella</taxon>
    </lineage>
</organism>
<dbReference type="Pfam" id="PF05726">
    <property type="entry name" value="Pirin_C"/>
    <property type="match status" value="1"/>
</dbReference>
<feature type="domain" description="Pirin N-terminal" evidence="4">
    <location>
        <begin position="23"/>
        <end position="121"/>
    </location>
</feature>
<dbReference type="CDD" id="cd02909">
    <property type="entry name" value="cupin_pirin_N"/>
    <property type="match status" value="1"/>
</dbReference>
<feature type="binding site" evidence="2">
    <location>
        <position position="105"/>
    </location>
    <ligand>
        <name>Fe cation</name>
        <dbReference type="ChEBI" id="CHEBI:24875"/>
    </ligand>
</feature>
<dbReference type="InterPro" id="IPR008778">
    <property type="entry name" value="Pirin_C_dom"/>
</dbReference>
<keyword evidence="2" id="KW-0408">Iron</keyword>
<reference evidence="6 7" key="1">
    <citation type="submission" date="2019-03" db="EMBL/GenBank/DDBJ databases">
        <title>Seongchinamella monodicae gen. nov., sp. nov., a novel member of the Gammaproteobacteria isolated from a tidal mudflat of beach.</title>
        <authorList>
            <person name="Yang H.G."/>
            <person name="Kang J.W."/>
            <person name="Lee S.D."/>
        </authorList>
    </citation>
    <scope>NUCLEOTIDE SEQUENCE [LARGE SCALE GENOMIC DNA]</scope>
    <source>
        <strain evidence="6 7">GH4-78</strain>
    </source>
</reference>
<dbReference type="EMBL" id="SMSE01000001">
    <property type="protein sequence ID" value="TDG15189.1"/>
    <property type="molecule type" value="Genomic_DNA"/>
</dbReference>
<feature type="binding site" evidence="2">
    <location>
        <position position="59"/>
    </location>
    <ligand>
        <name>Fe cation</name>
        <dbReference type="ChEBI" id="CHEBI:24875"/>
    </ligand>
</feature>
<protein>
    <submittedName>
        <fullName evidence="6">Pirin family protein</fullName>
    </submittedName>
</protein>